<reference evidence="1 2" key="1">
    <citation type="submission" date="2017-11" db="EMBL/GenBank/DDBJ databases">
        <title>Genomic Encyclopedia of Archaeal and Bacterial Type Strains, Phase II (KMG-II): From Individual Species to Whole Genera.</title>
        <authorList>
            <person name="Goeker M."/>
        </authorList>
    </citation>
    <scope>NUCLEOTIDE SEQUENCE [LARGE SCALE GENOMIC DNA]</scope>
    <source>
        <strain evidence="1 2">DSM 27763</strain>
    </source>
</reference>
<accession>A0A0B2B3E7</accession>
<dbReference type="AlphaFoldDB" id="A0A0B2B3E7"/>
<sequence length="312" mass="30340">MTTMRWVVLTAVAAVLALAGGIALGTGVLDTADPEPASAADVPEQPRTTDLDAAARSLEEAAADGPGAAAVTDRLAGRNVLLVTLPEASEETVADVAASLADAGAITLGQVALTERLLDPAERQYTAGVAREALADVDDVATDGLADYDLVGAALARGLVAPGSVEVDAPAGTVVDAFDRAGLIAVEERPTRRAGVLVVVTGNGRGYDSGRGELLSTVLGGLDAADVGTLVAGPVGSGRAEGAVGAVRSGPAAAEVSTVDAADLALGRVSAIVALSDEVGGTSGHYGTAPGADAVLPALAGSSAAPTAAPSP</sequence>
<dbReference type="GO" id="GO:0016020">
    <property type="term" value="C:membrane"/>
    <property type="evidence" value="ECO:0007669"/>
    <property type="project" value="InterPro"/>
</dbReference>
<protein>
    <submittedName>
        <fullName evidence="1">Copper transport outer membrane protein MctB</fullName>
    </submittedName>
</protein>
<keyword evidence="2" id="KW-1185">Reference proteome</keyword>
<evidence type="ECO:0000313" key="1">
    <source>
        <dbReference type="EMBL" id="PJJ53366.1"/>
    </source>
</evidence>
<dbReference type="Proteomes" id="UP000230842">
    <property type="component" value="Unassembled WGS sequence"/>
</dbReference>
<name>A0A0B2B3E7_9ACTN</name>
<dbReference type="EMBL" id="PGEZ01000002">
    <property type="protein sequence ID" value="PJJ53366.1"/>
    <property type="molecule type" value="Genomic_DNA"/>
</dbReference>
<dbReference type="OrthoDB" id="3744903at2"/>
<proteinExistence type="predicted"/>
<dbReference type="InterPro" id="IPR021522">
    <property type="entry name" value="MctB"/>
</dbReference>
<organism evidence="1 2">
    <name type="scientific">Mumia flava</name>
    <dbReference type="NCBI Taxonomy" id="1348852"/>
    <lineage>
        <taxon>Bacteria</taxon>
        <taxon>Bacillati</taxon>
        <taxon>Actinomycetota</taxon>
        <taxon>Actinomycetes</taxon>
        <taxon>Propionibacteriales</taxon>
        <taxon>Nocardioidaceae</taxon>
        <taxon>Mumia</taxon>
    </lineage>
</organism>
<dbReference type="GO" id="GO:0055070">
    <property type="term" value="P:copper ion homeostasis"/>
    <property type="evidence" value="ECO:0007669"/>
    <property type="project" value="InterPro"/>
</dbReference>
<comment type="caution">
    <text evidence="1">The sequence shown here is derived from an EMBL/GenBank/DDBJ whole genome shotgun (WGS) entry which is preliminary data.</text>
</comment>
<gene>
    <name evidence="1" type="ORF">CLV56_2853</name>
</gene>
<evidence type="ECO:0000313" key="2">
    <source>
        <dbReference type="Proteomes" id="UP000230842"/>
    </source>
</evidence>
<dbReference type="Pfam" id="PF11382">
    <property type="entry name" value="MctB"/>
    <property type="match status" value="1"/>
</dbReference>